<proteinExistence type="predicted"/>
<protein>
    <recommendedName>
        <fullName evidence="5">SCP domain-containing protein</fullName>
    </recommendedName>
</protein>
<organism evidence="3 4">
    <name type="scientific">Corynebacterium incognita</name>
    <dbReference type="NCBI Taxonomy" id="2754725"/>
    <lineage>
        <taxon>Bacteria</taxon>
        <taxon>Bacillati</taxon>
        <taxon>Actinomycetota</taxon>
        <taxon>Actinomycetes</taxon>
        <taxon>Mycobacteriales</taxon>
        <taxon>Corynebacteriaceae</taxon>
        <taxon>Corynebacterium</taxon>
    </lineage>
</organism>
<evidence type="ECO:0000256" key="1">
    <source>
        <dbReference type="SAM" id="Phobius"/>
    </source>
</evidence>
<accession>A0A7G7CQU9</accession>
<keyword evidence="4" id="KW-1185">Reference proteome</keyword>
<evidence type="ECO:0000313" key="3">
    <source>
        <dbReference type="EMBL" id="QNE89965.1"/>
    </source>
</evidence>
<dbReference type="KEGG" id="cik:H0194_02740"/>
<evidence type="ECO:0008006" key="5">
    <source>
        <dbReference type="Google" id="ProtNLM"/>
    </source>
</evidence>
<keyword evidence="1" id="KW-1133">Transmembrane helix</keyword>
<dbReference type="Proteomes" id="UP000515743">
    <property type="component" value="Chromosome"/>
</dbReference>
<gene>
    <name evidence="3" type="ORF">H0194_02740</name>
</gene>
<keyword evidence="1" id="KW-0812">Transmembrane</keyword>
<keyword evidence="2" id="KW-0732">Signal</keyword>
<feature type="signal peptide" evidence="2">
    <location>
        <begin position="1"/>
        <end position="24"/>
    </location>
</feature>
<keyword evidence="1" id="KW-0472">Membrane</keyword>
<name>A0A7G7CQU9_9CORY</name>
<reference evidence="3 4" key="1">
    <citation type="submission" date="2020-07" db="EMBL/GenBank/DDBJ databases">
        <title>Complete genome and description of Corynebacterium incognita strain Marseille-Q3630 sp. nov.</title>
        <authorList>
            <person name="Boxberger M."/>
        </authorList>
    </citation>
    <scope>NUCLEOTIDE SEQUENCE [LARGE SCALE GENOMIC DNA]</scope>
    <source>
        <strain evidence="3 4">Marseille-Q3630</strain>
    </source>
</reference>
<dbReference type="EMBL" id="CP059404">
    <property type="protein sequence ID" value="QNE89965.1"/>
    <property type="molecule type" value="Genomic_DNA"/>
</dbReference>
<sequence length="388" mass="40961">MMRRFTAALLTTALTLGGASVAQAQDVDTNFTFPVGVTDATPLAGSTVDAAALGADVAENLPDGLATIRTVRIDQDSARRETEDHMRALRTKAWNDPNAYLDGVPLREFAATHGISSLDDYLAVEWNPALEAGAVQRATEAGVHFAHERPTGEESNTAFDTFRGDYDSWTAENLGMRGARSFDDEYAPLMAARGNYAAGGHMYWLLHPSIKSFAAATAQHAADPNTMYQWSGSSQEASGTSELGKRNGEVAVAVAVPESWLDTQPLSVPGTITVGNAMRMQEMRSPYADSRMYAGHVRVSGELTSADAEIVEATSTHFIGRKVGSTTLTFTPRFIRGGVVTADSTRAVQSETSVVNPPSGSSGGGIGIIVAVIVALLAALGMGAQFLG</sequence>
<dbReference type="RefSeq" id="WP_185176339.1">
    <property type="nucleotide sequence ID" value="NZ_CP059404.1"/>
</dbReference>
<feature type="transmembrane region" description="Helical" evidence="1">
    <location>
        <begin position="366"/>
        <end position="387"/>
    </location>
</feature>
<evidence type="ECO:0000313" key="4">
    <source>
        <dbReference type="Proteomes" id="UP000515743"/>
    </source>
</evidence>
<feature type="chain" id="PRO_5028950620" description="SCP domain-containing protein" evidence="2">
    <location>
        <begin position="25"/>
        <end position="388"/>
    </location>
</feature>
<evidence type="ECO:0000256" key="2">
    <source>
        <dbReference type="SAM" id="SignalP"/>
    </source>
</evidence>
<dbReference type="AlphaFoldDB" id="A0A7G7CQU9"/>